<dbReference type="SUPFAM" id="SSF63829">
    <property type="entry name" value="Calcium-dependent phosphotriesterase"/>
    <property type="match status" value="1"/>
</dbReference>
<evidence type="ECO:0000313" key="4">
    <source>
        <dbReference type="Proteomes" id="UP000001887"/>
    </source>
</evidence>
<feature type="repeat" description="NHL" evidence="2">
    <location>
        <begin position="47"/>
        <end position="85"/>
    </location>
</feature>
<gene>
    <name evidence="3" type="ordered locus">Psta_2127</name>
</gene>
<protein>
    <submittedName>
        <fullName evidence="3">NHL repeat containing protein</fullName>
    </submittedName>
</protein>
<feature type="repeat" description="NHL" evidence="2">
    <location>
        <begin position="188"/>
        <end position="227"/>
    </location>
</feature>
<dbReference type="PROSITE" id="PS51125">
    <property type="entry name" value="NHL"/>
    <property type="match status" value="4"/>
</dbReference>
<evidence type="ECO:0000256" key="1">
    <source>
        <dbReference type="ARBA" id="ARBA00022737"/>
    </source>
</evidence>
<dbReference type="InterPro" id="IPR050952">
    <property type="entry name" value="TRIM-NHL_E3_ligases"/>
</dbReference>
<dbReference type="OrthoDB" id="9799230at2"/>
<accession>D2R1T2</accession>
<evidence type="ECO:0000313" key="3">
    <source>
        <dbReference type="EMBL" id="ADB16801.1"/>
    </source>
</evidence>
<keyword evidence="1" id="KW-0677">Repeat</keyword>
<dbReference type="eggNOG" id="COG3391">
    <property type="taxonomic scope" value="Bacteria"/>
</dbReference>
<dbReference type="Pfam" id="PF01436">
    <property type="entry name" value="NHL"/>
    <property type="match status" value="3"/>
</dbReference>
<proteinExistence type="predicted"/>
<dbReference type="STRING" id="530564.Psta_2127"/>
<dbReference type="EMBL" id="CP001848">
    <property type="protein sequence ID" value="ADB16801.1"/>
    <property type="molecule type" value="Genomic_DNA"/>
</dbReference>
<dbReference type="KEGG" id="psl:Psta_2127"/>
<dbReference type="Proteomes" id="UP000001887">
    <property type="component" value="Chromosome"/>
</dbReference>
<dbReference type="PROSITE" id="PS51257">
    <property type="entry name" value="PROKAR_LIPOPROTEIN"/>
    <property type="match status" value="1"/>
</dbReference>
<dbReference type="InterPro" id="IPR001258">
    <property type="entry name" value="NHL_repeat"/>
</dbReference>
<keyword evidence="4" id="KW-1185">Reference proteome</keyword>
<name>D2R1T2_PIRSD</name>
<reference evidence="3 4" key="1">
    <citation type="journal article" date="2009" name="Stand. Genomic Sci.">
        <title>Complete genome sequence of Pirellula staleyi type strain (ATCC 27377).</title>
        <authorList>
            <person name="Clum A."/>
            <person name="Tindall B.J."/>
            <person name="Sikorski J."/>
            <person name="Ivanova N."/>
            <person name="Mavrommatis K."/>
            <person name="Lucas S."/>
            <person name="Glavina del Rio T."/>
            <person name="Nolan M."/>
            <person name="Chen F."/>
            <person name="Tice H."/>
            <person name="Pitluck S."/>
            <person name="Cheng J.F."/>
            <person name="Chertkov O."/>
            <person name="Brettin T."/>
            <person name="Han C."/>
            <person name="Detter J.C."/>
            <person name="Kuske C."/>
            <person name="Bruce D."/>
            <person name="Goodwin L."/>
            <person name="Ovchinikova G."/>
            <person name="Pati A."/>
            <person name="Mikhailova N."/>
            <person name="Chen A."/>
            <person name="Palaniappan K."/>
            <person name="Land M."/>
            <person name="Hauser L."/>
            <person name="Chang Y.J."/>
            <person name="Jeffries C.D."/>
            <person name="Chain P."/>
            <person name="Rohde M."/>
            <person name="Goker M."/>
            <person name="Bristow J."/>
            <person name="Eisen J.A."/>
            <person name="Markowitz V."/>
            <person name="Hugenholtz P."/>
            <person name="Kyrpides N.C."/>
            <person name="Klenk H.P."/>
            <person name="Lapidus A."/>
        </authorList>
    </citation>
    <scope>NUCLEOTIDE SEQUENCE [LARGE SCALE GENOMIC DNA]</scope>
    <source>
        <strain evidence="4">ATCC 27377 / DSM 6068 / ICPB 4128</strain>
    </source>
</reference>
<feature type="repeat" description="NHL" evidence="2">
    <location>
        <begin position="238"/>
        <end position="277"/>
    </location>
</feature>
<dbReference type="GO" id="GO:0008270">
    <property type="term" value="F:zinc ion binding"/>
    <property type="evidence" value="ECO:0007669"/>
    <property type="project" value="UniProtKB-KW"/>
</dbReference>
<dbReference type="PANTHER" id="PTHR24104">
    <property type="entry name" value="E3 UBIQUITIN-PROTEIN LIGASE NHLRC1-RELATED"/>
    <property type="match status" value="1"/>
</dbReference>
<evidence type="ECO:0000256" key="2">
    <source>
        <dbReference type="PROSITE-ProRule" id="PRU00504"/>
    </source>
</evidence>
<dbReference type="AlphaFoldDB" id="D2R1T2"/>
<dbReference type="CDD" id="cd14956">
    <property type="entry name" value="NHL_like_3"/>
    <property type="match status" value="1"/>
</dbReference>
<dbReference type="HOGENOM" id="CLU_008645_2_2_0"/>
<sequence length="323" mass="36439">MPTIPSKPISRREWIVRSTAATLALGSLGTSGCMFGGPSPLPDLVWGRRGNSPGKFTKPRAVTIDAADNLYVVDTTPRIQVFTGDGEMLRNWQTPEFANGKPSGLSMDREGNLLVSDTHYFRVLTYTPTGELLKDRTIGGVCGHGEGEFGFVTDCVQDSQGNYFVAEYGEFDRIQKFSPDRKFLLQWGSPGGELMQFKRPQKLVIDDQDQLWVTDACNHRVQVFDIRGNQVKLVAHWGQHGYEPGQLNYPYDILLDGQGHVYLCEFGNHRVQKFTLDGKFLASWGTNGREPGQLDQPWGIIQDSRGRMYVLDSYNHRVQRFWL</sequence>
<dbReference type="Gene3D" id="2.120.10.30">
    <property type="entry name" value="TolB, C-terminal domain"/>
    <property type="match status" value="3"/>
</dbReference>
<dbReference type="PANTHER" id="PTHR24104:SF25">
    <property type="entry name" value="PROTEIN LIN-41"/>
    <property type="match status" value="1"/>
</dbReference>
<feature type="repeat" description="NHL" evidence="2">
    <location>
        <begin position="285"/>
        <end position="319"/>
    </location>
</feature>
<dbReference type="InterPro" id="IPR011042">
    <property type="entry name" value="6-blade_b-propeller_TolB-like"/>
</dbReference>
<organism evidence="3 4">
    <name type="scientific">Pirellula staleyi (strain ATCC 27377 / DSM 6068 / ICPB 4128)</name>
    <name type="common">Pirella staleyi</name>
    <dbReference type="NCBI Taxonomy" id="530564"/>
    <lineage>
        <taxon>Bacteria</taxon>
        <taxon>Pseudomonadati</taxon>
        <taxon>Planctomycetota</taxon>
        <taxon>Planctomycetia</taxon>
        <taxon>Pirellulales</taxon>
        <taxon>Pirellulaceae</taxon>
        <taxon>Pirellula</taxon>
    </lineage>
</organism>